<reference evidence="3 4" key="1">
    <citation type="submission" date="2017-10" db="EMBL/GenBank/DDBJ databases">
        <title>Sequencing the genomes of 1000 actinobacteria strains.</title>
        <authorList>
            <person name="Klenk H.-P."/>
        </authorList>
    </citation>
    <scope>NUCLEOTIDE SEQUENCE [LARGE SCALE GENOMIC DNA]</scope>
    <source>
        <strain evidence="3 4">DSM 46092</strain>
    </source>
</reference>
<keyword evidence="4" id="KW-1185">Reference proteome</keyword>
<dbReference type="SUPFAM" id="SSF140453">
    <property type="entry name" value="EsxAB dimer-like"/>
    <property type="match status" value="1"/>
</dbReference>
<dbReference type="Pfam" id="PF06259">
    <property type="entry name" value="Abhydrolase_8"/>
    <property type="match status" value="1"/>
</dbReference>
<dbReference type="AlphaFoldDB" id="A0A2A9G2P0"/>
<accession>A0A2A9G2P0</accession>
<dbReference type="InterPro" id="IPR029058">
    <property type="entry name" value="AB_hydrolase_fold"/>
</dbReference>
<dbReference type="Proteomes" id="UP000243542">
    <property type="component" value="Unassembled WGS sequence"/>
</dbReference>
<evidence type="ECO:0000313" key="4">
    <source>
        <dbReference type="Proteomes" id="UP000243542"/>
    </source>
</evidence>
<keyword evidence="3" id="KW-0378">Hydrolase</keyword>
<dbReference type="InterPro" id="IPR036689">
    <property type="entry name" value="ESAT-6-like_sf"/>
</dbReference>
<dbReference type="InterPro" id="IPR010427">
    <property type="entry name" value="DUF1023"/>
</dbReference>
<feature type="compositionally biased region" description="Polar residues" evidence="1">
    <location>
        <begin position="511"/>
        <end position="530"/>
    </location>
</feature>
<dbReference type="SUPFAM" id="SSF53474">
    <property type="entry name" value="alpha/beta-Hydrolases"/>
    <property type="match status" value="1"/>
</dbReference>
<feature type="domain" description="DUF1023" evidence="2">
    <location>
        <begin position="318"/>
        <end position="493"/>
    </location>
</feature>
<organism evidence="3 4">
    <name type="scientific">Amycolatopsis sulphurea</name>
    <dbReference type="NCBI Taxonomy" id="76022"/>
    <lineage>
        <taxon>Bacteria</taxon>
        <taxon>Bacillati</taxon>
        <taxon>Actinomycetota</taxon>
        <taxon>Actinomycetes</taxon>
        <taxon>Pseudonocardiales</taxon>
        <taxon>Pseudonocardiaceae</taxon>
        <taxon>Amycolatopsis</taxon>
    </lineage>
</organism>
<comment type="caution">
    <text evidence="3">The sequence shown here is derived from an EMBL/GenBank/DDBJ whole genome shotgun (WGS) entry which is preliminary data.</text>
</comment>
<dbReference type="GO" id="GO:0016787">
    <property type="term" value="F:hydrolase activity"/>
    <property type="evidence" value="ECO:0007669"/>
    <property type="project" value="UniProtKB-KW"/>
</dbReference>
<evidence type="ECO:0000256" key="1">
    <source>
        <dbReference type="SAM" id="MobiDB-lite"/>
    </source>
</evidence>
<evidence type="ECO:0000313" key="3">
    <source>
        <dbReference type="EMBL" id="PFG57122.1"/>
    </source>
</evidence>
<dbReference type="EMBL" id="PDJK01000001">
    <property type="protein sequence ID" value="PFG57122.1"/>
    <property type="molecule type" value="Genomic_DNA"/>
</dbReference>
<name>A0A2A9G2P0_9PSEU</name>
<gene>
    <name evidence="3" type="ORF">ATK36_0681</name>
</gene>
<sequence length="566" mass="59765">MVTWAQVRQWQPGPLQDAVGRLNASYNKLVACSDDLRGITTADGWHGDTASAASAAANKIIDDLEEYAAELAAGRRSFGETGDAITGVVNGVKEAEGLASAHNFAIAADGAIVDNGPTLCVPEDQKDAVAQERQTIAAELRDRVEEVIRQATDIDTDFCAVLDRILSGHTIDATGNDNQHTSLAAAGDSGFALGGLSVLAPPPVDAAPSMNAAWWAALSPNQRAALIRDHPDMVGNRDGIKAADRSKANLNLMDRERQSFTAELDRLKREDGDSDEIARIEERLKALNAITAMMHNPDGTLNTDRQLMSLDMTGDHPKAAIANGDVDTAQHVAVFTPGMNSTVDGNMHGYVEDMQGVRNSAQDMLLKNNTPASVATVTWLGYEPSSFDDPGSLFGLASGDNSSFGGDKLAKFDQGINAARPADPHMTALGHSQGSLVTGISLSHSGTGVDDAVFFGSPGISENFGIDNTAHDLKIPEGHAYNLRADGDDVATWAPETWRYGRAPYDMPGMQQLSADSATSADGSQYASSHGHSEYTKTMPDGTDSTSKHNIAAIVAGMPQLAIAAR</sequence>
<protein>
    <submittedName>
        <fullName evidence="3">Alpha/beta hydrolase family protein</fullName>
    </submittedName>
</protein>
<evidence type="ECO:0000259" key="2">
    <source>
        <dbReference type="Pfam" id="PF06259"/>
    </source>
</evidence>
<feature type="region of interest" description="Disordered" evidence="1">
    <location>
        <begin position="511"/>
        <end position="547"/>
    </location>
</feature>
<proteinExistence type="predicted"/>
<dbReference type="RefSeq" id="WP_098509764.1">
    <property type="nucleotide sequence ID" value="NZ_JBIAKZ010000007.1"/>
</dbReference>